<dbReference type="OrthoDB" id="9442170at2759"/>
<evidence type="ECO:0000256" key="3">
    <source>
        <dbReference type="SAM" id="MobiDB-lite"/>
    </source>
</evidence>
<dbReference type="InterPro" id="IPR052316">
    <property type="entry name" value="Speedy-Ringo_regulator"/>
</dbReference>
<evidence type="ECO:0000313" key="5">
    <source>
        <dbReference type="Proteomes" id="UP001163046"/>
    </source>
</evidence>
<feature type="region of interest" description="Disordered" evidence="3">
    <location>
        <begin position="242"/>
        <end position="297"/>
    </location>
</feature>
<dbReference type="EMBL" id="MU826355">
    <property type="protein sequence ID" value="KAJ7380008.1"/>
    <property type="molecule type" value="Genomic_DNA"/>
</dbReference>
<name>A0A9X0CZD3_9CNID</name>
<comment type="similarity">
    <text evidence="1">Belongs to the Speedy/Ringo family.</text>
</comment>
<sequence>MAKYHRRPGTEKITSAKPEAVVLKRRRSYSECDNLSNERQILCKKLRVNQLYTDYCGRNSFMAAFFRLLDDDVIQDFLWMDSCAIISDKYLLAMVYTYFRRAELARREFNRMNFFIALYLANDMEEDEEEEKYDIFPWALGKNWRELYPNFLQKRDMFWKKIGYRALVSRLTCDEIMTIVSDHPIWRRTRRNHHGGAWRDYIRDTSNDCASPRGPGTAPFQCSKCEDPKSVENSPMMTSDYYSCSSQSSSEDENLNSRFNMQDLKNVLQKSNNKRHCHENRNTSGGTVRYTSQFSLE</sequence>
<gene>
    <name evidence="4" type="ORF">OS493_012770</name>
</gene>
<evidence type="ECO:0000313" key="4">
    <source>
        <dbReference type="EMBL" id="KAJ7380008.1"/>
    </source>
</evidence>
<reference evidence="4" key="1">
    <citation type="submission" date="2023-01" db="EMBL/GenBank/DDBJ databases">
        <title>Genome assembly of the deep-sea coral Lophelia pertusa.</title>
        <authorList>
            <person name="Herrera S."/>
            <person name="Cordes E."/>
        </authorList>
    </citation>
    <scope>NUCLEOTIDE SEQUENCE</scope>
    <source>
        <strain evidence="4">USNM1676648</strain>
        <tissue evidence="4">Polyp</tissue>
    </source>
</reference>
<dbReference type="AlphaFoldDB" id="A0A9X0CZD3"/>
<protein>
    <recommendedName>
        <fullName evidence="6">Speedy protein A</fullName>
    </recommendedName>
</protein>
<evidence type="ECO:0000256" key="1">
    <source>
        <dbReference type="ARBA" id="ARBA00010932"/>
    </source>
</evidence>
<dbReference type="Proteomes" id="UP001163046">
    <property type="component" value="Unassembled WGS sequence"/>
</dbReference>
<dbReference type="Pfam" id="PF11357">
    <property type="entry name" value="Spy1"/>
    <property type="match status" value="1"/>
</dbReference>
<dbReference type="PANTHER" id="PTHR31545">
    <property type="entry name" value="SEEDY PROTEIN A/C FAMILY MEMBER"/>
    <property type="match status" value="1"/>
</dbReference>
<comment type="caution">
    <text evidence="4">The sequence shown here is derived from an EMBL/GenBank/DDBJ whole genome shotgun (WGS) entry which is preliminary data.</text>
</comment>
<keyword evidence="2" id="KW-0131">Cell cycle</keyword>
<accession>A0A9X0CZD3</accession>
<dbReference type="InterPro" id="IPR020984">
    <property type="entry name" value="Speedy"/>
</dbReference>
<dbReference type="GO" id="GO:0019901">
    <property type="term" value="F:protein kinase binding"/>
    <property type="evidence" value="ECO:0007669"/>
    <property type="project" value="InterPro"/>
</dbReference>
<proteinExistence type="inferred from homology"/>
<organism evidence="4 5">
    <name type="scientific">Desmophyllum pertusum</name>
    <dbReference type="NCBI Taxonomy" id="174260"/>
    <lineage>
        <taxon>Eukaryota</taxon>
        <taxon>Metazoa</taxon>
        <taxon>Cnidaria</taxon>
        <taxon>Anthozoa</taxon>
        <taxon>Hexacorallia</taxon>
        <taxon>Scleractinia</taxon>
        <taxon>Caryophylliina</taxon>
        <taxon>Caryophylliidae</taxon>
        <taxon>Desmophyllum</taxon>
    </lineage>
</organism>
<feature type="compositionally biased region" description="Polar residues" evidence="3">
    <location>
        <begin position="282"/>
        <end position="297"/>
    </location>
</feature>
<keyword evidence="5" id="KW-1185">Reference proteome</keyword>
<dbReference type="PANTHER" id="PTHR31545:SF5">
    <property type="entry name" value="SPEEDY PROTEIN A"/>
    <property type="match status" value="1"/>
</dbReference>
<evidence type="ECO:0008006" key="6">
    <source>
        <dbReference type="Google" id="ProtNLM"/>
    </source>
</evidence>
<evidence type="ECO:0000256" key="2">
    <source>
        <dbReference type="ARBA" id="ARBA00023306"/>
    </source>
</evidence>